<dbReference type="PROSITE" id="PS50005">
    <property type="entry name" value="TPR"/>
    <property type="match status" value="1"/>
</dbReference>
<evidence type="ECO:0000313" key="3">
    <source>
        <dbReference type="Proteomes" id="UP000051999"/>
    </source>
</evidence>
<keyword evidence="3" id="KW-1185">Reference proteome</keyword>
<comment type="caution">
    <text evidence="2">The sequence shown here is derived from an EMBL/GenBank/DDBJ whole genome shotgun (WGS) entry which is preliminary data.</text>
</comment>
<feature type="repeat" description="TPR" evidence="1">
    <location>
        <begin position="208"/>
        <end position="241"/>
    </location>
</feature>
<dbReference type="STRING" id="1114972.FD35_GL000187"/>
<evidence type="ECO:0000313" key="2">
    <source>
        <dbReference type="EMBL" id="KRL57180.1"/>
    </source>
</evidence>
<dbReference type="PANTHER" id="PTHR12558">
    <property type="entry name" value="CELL DIVISION CYCLE 16,23,27"/>
    <property type="match status" value="1"/>
</dbReference>
<dbReference type="Proteomes" id="UP000051999">
    <property type="component" value="Unassembled WGS sequence"/>
</dbReference>
<dbReference type="Pfam" id="PF13174">
    <property type="entry name" value="TPR_6"/>
    <property type="match status" value="1"/>
</dbReference>
<dbReference type="SMART" id="SM00028">
    <property type="entry name" value="TPR"/>
    <property type="match status" value="4"/>
</dbReference>
<evidence type="ECO:0000256" key="1">
    <source>
        <dbReference type="PROSITE-ProRule" id="PRU00339"/>
    </source>
</evidence>
<proteinExistence type="predicted"/>
<organism evidence="2 3">
    <name type="scientific">Furfurilactobacillus rossiae DSM 15814</name>
    <dbReference type="NCBI Taxonomy" id="1114972"/>
    <lineage>
        <taxon>Bacteria</taxon>
        <taxon>Bacillati</taxon>
        <taxon>Bacillota</taxon>
        <taxon>Bacilli</taxon>
        <taxon>Lactobacillales</taxon>
        <taxon>Lactobacillaceae</taxon>
        <taxon>Furfurilactobacillus</taxon>
    </lineage>
</organism>
<keyword evidence="1" id="KW-0802">TPR repeat</keyword>
<name>A0A0R1RKI0_9LACO</name>
<dbReference type="InterPro" id="IPR019734">
    <property type="entry name" value="TPR_rpt"/>
</dbReference>
<dbReference type="eggNOG" id="COG0457">
    <property type="taxonomic scope" value="Bacteria"/>
</dbReference>
<dbReference type="OrthoDB" id="2080803at2"/>
<dbReference type="PANTHER" id="PTHR12558:SF13">
    <property type="entry name" value="CELL DIVISION CYCLE PROTEIN 27 HOMOLOG"/>
    <property type="match status" value="1"/>
</dbReference>
<gene>
    <name evidence="2" type="ORF">FD35_GL000187</name>
</gene>
<dbReference type="Pfam" id="PF13181">
    <property type="entry name" value="TPR_8"/>
    <property type="match status" value="2"/>
</dbReference>
<sequence length="426" mass="48781">MSDTDSYSVQMLDALQSGQVDKSNKLFAWALRKDDDDTLYNLAEQLYGLGFNKKAQRIYEKLLKDYPDEDELRTSLADIAIDEGDTDAATNYLDAVSSDSDAYLQSLLVAADLYQSEELFEVSEQKLLAAEKIAPDEPVVLFALGEFYFMMREYQKSINYYLDLIKRGIPKMEDVDLVSRIGVAYANSGKFEQAAGYLEQIHTADMTPDVRFQLGFVYTQLKDNQKAIHTFEQLHDEDPSYSSLYPYLARALSDDNQVEAAYKVAQEGLGVDEYNQDLFGLAANLALKLQENEAAEDYLKRGLALDPDNQTLMIQLSNLYVQSHHDLANVDLATQYVQRDQVDPQVYWNLAVSYVRLEKNEEAQTYYDAARPYFEDNPDFLKPAFFFYREQGQPEVAVNLLRNYLKLQPEDEEMVAALEDYEDQGY</sequence>
<dbReference type="SUPFAM" id="SSF48452">
    <property type="entry name" value="TPR-like"/>
    <property type="match status" value="2"/>
</dbReference>
<dbReference type="InterPro" id="IPR011990">
    <property type="entry name" value="TPR-like_helical_dom_sf"/>
</dbReference>
<accession>A0A0R1RKI0</accession>
<dbReference type="RefSeq" id="WP_017261920.1">
    <property type="nucleotide sequence ID" value="NZ_AUAW01000001.1"/>
</dbReference>
<dbReference type="EMBL" id="AZFF01000001">
    <property type="protein sequence ID" value="KRL57180.1"/>
    <property type="molecule type" value="Genomic_DNA"/>
</dbReference>
<dbReference type="PATRIC" id="fig|1114972.6.peg.188"/>
<protein>
    <submittedName>
        <fullName evidence="2">Uncharacterized protein</fullName>
    </submittedName>
</protein>
<dbReference type="AlphaFoldDB" id="A0A0R1RKI0"/>
<dbReference type="Pfam" id="PF14559">
    <property type="entry name" value="TPR_19"/>
    <property type="match status" value="1"/>
</dbReference>
<dbReference type="Gene3D" id="1.25.40.10">
    <property type="entry name" value="Tetratricopeptide repeat domain"/>
    <property type="match status" value="2"/>
</dbReference>
<reference evidence="2 3" key="1">
    <citation type="journal article" date="2015" name="Genome Announc.">
        <title>Expanding the biotechnology potential of lactobacilli through comparative genomics of 213 strains and associated genera.</title>
        <authorList>
            <person name="Sun Z."/>
            <person name="Harris H.M."/>
            <person name="McCann A."/>
            <person name="Guo C."/>
            <person name="Argimon S."/>
            <person name="Zhang W."/>
            <person name="Yang X."/>
            <person name="Jeffery I.B."/>
            <person name="Cooney J.C."/>
            <person name="Kagawa T.F."/>
            <person name="Liu W."/>
            <person name="Song Y."/>
            <person name="Salvetti E."/>
            <person name="Wrobel A."/>
            <person name="Rasinkangas P."/>
            <person name="Parkhill J."/>
            <person name="Rea M.C."/>
            <person name="O'Sullivan O."/>
            <person name="Ritari J."/>
            <person name="Douillard F.P."/>
            <person name="Paul Ross R."/>
            <person name="Yang R."/>
            <person name="Briner A.E."/>
            <person name="Felis G.E."/>
            <person name="de Vos W.M."/>
            <person name="Barrangou R."/>
            <person name="Klaenhammer T.R."/>
            <person name="Caufield P.W."/>
            <person name="Cui Y."/>
            <person name="Zhang H."/>
            <person name="O'Toole P.W."/>
        </authorList>
    </citation>
    <scope>NUCLEOTIDE SEQUENCE [LARGE SCALE GENOMIC DNA]</scope>
    <source>
        <strain evidence="2 3">DSM 15814</strain>
    </source>
</reference>